<dbReference type="Pfam" id="PF07085">
    <property type="entry name" value="DRTGG"/>
    <property type="match status" value="1"/>
</dbReference>
<dbReference type="GO" id="GO:0004427">
    <property type="term" value="F:inorganic diphosphate phosphatase activity"/>
    <property type="evidence" value="ECO:0007669"/>
    <property type="project" value="UniProtKB-EC"/>
</dbReference>
<feature type="domain" description="CBS" evidence="9">
    <location>
        <begin position="90"/>
        <end position="146"/>
    </location>
</feature>
<dbReference type="NCBIfam" id="NF011443">
    <property type="entry name" value="PRK14869.1-5"/>
    <property type="match status" value="1"/>
</dbReference>
<evidence type="ECO:0000256" key="3">
    <source>
        <dbReference type="ARBA" id="ARBA00022723"/>
    </source>
</evidence>
<dbReference type="GO" id="GO:0005737">
    <property type="term" value="C:cytoplasm"/>
    <property type="evidence" value="ECO:0007669"/>
    <property type="project" value="InterPro"/>
</dbReference>
<dbReference type="SUPFAM" id="SSF75138">
    <property type="entry name" value="HprK N-terminal domain-like"/>
    <property type="match status" value="1"/>
</dbReference>
<dbReference type="Proteomes" id="UP000004090">
    <property type="component" value="Unassembled WGS sequence"/>
</dbReference>
<accession>A8RAQ3</accession>
<dbReference type="SUPFAM" id="SSF54631">
    <property type="entry name" value="CBS-domain pair"/>
    <property type="match status" value="1"/>
</dbReference>
<organism evidence="10 11">
    <name type="scientific">Amedibacillus dolichus DSM 3991</name>
    <dbReference type="NCBI Taxonomy" id="428127"/>
    <lineage>
        <taxon>Bacteria</taxon>
        <taxon>Bacillati</taxon>
        <taxon>Bacillota</taxon>
        <taxon>Erysipelotrichia</taxon>
        <taxon>Erysipelotrichales</taxon>
        <taxon>Erysipelotrichaceae</taxon>
        <taxon>Amedibacillus</taxon>
    </lineage>
</organism>
<evidence type="ECO:0000256" key="5">
    <source>
        <dbReference type="ARBA" id="ARBA00023211"/>
    </source>
</evidence>
<dbReference type="SUPFAM" id="SSF64182">
    <property type="entry name" value="DHH phosphoesterases"/>
    <property type="match status" value="1"/>
</dbReference>
<dbReference type="EMBL" id="ABAW02000018">
    <property type="protein sequence ID" value="EDP11700.1"/>
    <property type="molecule type" value="Genomic_DNA"/>
</dbReference>
<dbReference type="InterPro" id="IPR001667">
    <property type="entry name" value="DDH_dom"/>
</dbReference>
<evidence type="ECO:0000256" key="6">
    <source>
        <dbReference type="ARBA" id="ARBA00032535"/>
    </source>
</evidence>
<dbReference type="Pfam" id="PF02833">
    <property type="entry name" value="DHHA2"/>
    <property type="match status" value="1"/>
</dbReference>
<dbReference type="eggNOG" id="COG1227">
    <property type="taxonomic scope" value="Bacteria"/>
</dbReference>
<dbReference type="InterPro" id="IPR046342">
    <property type="entry name" value="CBS_dom_sf"/>
</dbReference>
<dbReference type="HOGENOM" id="CLU_025243_1_0_9"/>
<evidence type="ECO:0000259" key="9">
    <source>
        <dbReference type="PROSITE" id="PS51371"/>
    </source>
</evidence>
<dbReference type="InterPro" id="IPR028979">
    <property type="entry name" value="Ser_kin/Pase_Hpr-like_N_sf"/>
</dbReference>
<name>A8RAQ3_9FIRM</name>
<dbReference type="Gene3D" id="3.10.310.20">
    <property type="entry name" value="DHHA2 domain"/>
    <property type="match status" value="1"/>
</dbReference>
<keyword evidence="3" id="KW-0479">Metal-binding</keyword>
<dbReference type="EC" id="3.6.1.1" evidence="2"/>
<evidence type="ECO:0000313" key="11">
    <source>
        <dbReference type="Proteomes" id="UP000004090"/>
    </source>
</evidence>
<sequence length="562" mass="63264">MLDLAGLQNNEDMKKMKNSEKIYITGHRHPDSDSIVSAIAYTELKKRKGFDAVACRLGALNPETKYLLERFGFDEPMLFEDARSTLAEIALDPPITITSTTTIQEALEIMKTQNKQSLAIVNSKNKLMGMVTKSDLAEIGLSDTAVSISLLKETPTDYIAKTISGEVLYDDDERHFNGKVSVIAIAESRLKNYDLKDRLVIVGNDTDAQLAAIRKHAGILMVVWCDTIEPEVYELAQQMHCPIIKSGHGTMNTTRYLYFSPPVRLIMKTDLISFNINEFVEEVGMKMLKSRYRSYPVVDDENRFVGYVSRFHVLNQHNKKVILVDHNEFSQSVKSIEKADLLEIVDHHRISDIVTSRPIAFRNEIIGSTAAIIASIYFENQMEIPKRLAGLLLGAIISDTLKFKSPTTTEKDRGIAKVLAEIANLDIDAFAKEMFKLTSNISNRAVKDLIRQDIKKFEIDGKKVMIAQVIAYQVEDAKEIETELEKEMKAFVKGKGLDLLVMAFTSILENGSVFYAAGKLDYVVEEAFPNNEGEKHSFQADILSRKNQFVPLLSRAIINTFN</sequence>
<evidence type="ECO:0000256" key="2">
    <source>
        <dbReference type="ARBA" id="ARBA00012146"/>
    </source>
</evidence>
<dbReference type="InterPro" id="IPR004097">
    <property type="entry name" value="DHHA2"/>
</dbReference>
<dbReference type="InterPro" id="IPR000644">
    <property type="entry name" value="CBS_dom"/>
</dbReference>
<dbReference type="PROSITE" id="PS51371">
    <property type="entry name" value="CBS"/>
    <property type="match status" value="2"/>
</dbReference>
<dbReference type="STRING" id="428127.EUBDOL_00879"/>
<evidence type="ECO:0000313" key="10">
    <source>
        <dbReference type="EMBL" id="EDP11700.1"/>
    </source>
</evidence>
<comment type="catalytic activity">
    <reaction evidence="7">
        <text>diphosphate + H2O = 2 phosphate + H(+)</text>
        <dbReference type="Rhea" id="RHEA:24576"/>
        <dbReference type="ChEBI" id="CHEBI:15377"/>
        <dbReference type="ChEBI" id="CHEBI:15378"/>
        <dbReference type="ChEBI" id="CHEBI:33019"/>
        <dbReference type="ChEBI" id="CHEBI:43474"/>
        <dbReference type="EC" id="3.6.1.1"/>
    </reaction>
</comment>
<evidence type="ECO:0000256" key="7">
    <source>
        <dbReference type="ARBA" id="ARBA00047820"/>
    </source>
</evidence>
<evidence type="ECO:0000256" key="8">
    <source>
        <dbReference type="PROSITE-ProRule" id="PRU00703"/>
    </source>
</evidence>
<evidence type="ECO:0000256" key="4">
    <source>
        <dbReference type="ARBA" id="ARBA00022801"/>
    </source>
</evidence>
<dbReference type="FunFam" id="3.90.1640.10:FF:000001">
    <property type="entry name" value="Probable manganese-dependent inorganic pyrophosphatase"/>
    <property type="match status" value="1"/>
</dbReference>
<dbReference type="Gene3D" id="3.90.1640.10">
    <property type="entry name" value="inorganic pyrophosphatase (n-terminal core)"/>
    <property type="match status" value="2"/>
</dbReference>
<keyword evidence="8" id="KW-0129">CBS domain</keyword>
<protein>
    <recommendedName>
        <fullName evidence="2">inorganic diphosphatase</fullName>
        <ecNumber evidence="2">3.6.1.1</ecNumber>
    </recommendedName>
    <alternativeName>
        <fullName evidence="6">Pyrophosphate phospho-hydrolase</fullName>
    </alternativeName>
</protein>
<dbReference type="InterPro" id="IPR038222">
    <property type="entry name" value="DHHA2_dom_sf"/>
</dbReference>
<keyword evidence="4" id="KW-0378">Hydrolase</keyword>
<feature type="domain" description="CBS" evidence="9">
    <location>
        <begin position="267"/>
        <end position="324"/>
    </location>
</feature>
<dbReference type="NCBIfam" id="NF011442">
    <property type="entry name" value="PRK14869.1-4"/>
    <property type="match status" value="1"/>
</dbReference>
<reference evidence="10 11" key="1">
    <citation type="submission" date="2007-09" db="EMBL/GenBank/DDBJ databases">
        <title>Draft genome sequence of Eubacterium dolichum (DSM 3991).</title>
        <authorList>
            <person name="Sudarsanam P."/>
            <person name="Ley R."/>
            <person name="Guruge J."/>
            <person name="Turnbaugh P.J."/>
            <person name="Mahowald M."/>
            <person name="Liep D."/>
            <person name="Gordon J."/>
        </authorList>
    </citation>
    <scope>NUCLEOTIDE SEQUENCE [LARGE SCALE GENOMIC DNA]</scope>
    <source>
        <strain evidence="10 11">DSM 3991</strain>
    </source>
</reference>
<proteinExistence type="predicted"/>
<dbReference type="Gene3D" id="3.40.1390.20">
    <property type="entry name" value="HprK N-terminal domain-like"/>
    <property type="match status" value="1"/>
</dbReference>
<reference evidence="10 11" key="2">
    <citation type="submission" date="2007-09" db="EMBL/GenBank/DDBJ databases">
        <authorList>
            <person name="Fulton L."/>
            <person name="Clifton S."/>
            <person name="Fulton B."/>
            <person name="Xu J."/>
            <person name="Minx P."/>
            <person name="Pepin K.H."/>
            <person name="Johnson M."/>
            <person name="Thiruvilangam P."/>
            <person name="Bhonagiri V."/>
            <person name="Nash W.E."/>
            <person name="Mardis E.R."/>
            <person name="Wilson R.K."/>
        </authorList>
    </citation>
    <scope>NUCLEOTIDE SEQUENCE [LARGE SCALE GENOMIC DNA]</scope>
    <source>
        <strain evidence="10 11">DSM 3991</strain>
    </source>
</reference>
<evidence type="ECO:0000256" key="1">
    <source>
        <dbReference type="ARBA" id="ARBA00001936"/>
    </source>
</evidence>
<dbReference type="InterPro" id="IPR038763">
    <property type="entry name" value="DHH_sf"/>
</dbReference>
<dbReference type="AlphaFoldDB" id="A8RAQ3"/>
<dbReference type="PANTHER" id="PTHR12112:SF22">
    <property type="entry name" value="MANGANESE-DEPENDENT INORGANIC PYROPHOSPHATASE-RELATED"/>
    <property type="match status" value="1"/>
</dbReference>
<dbReference type="SMART" id="SM00116">
    <property type="entry name" value="CBS"/>
    <property type="match status" value="2"/>
</dbReference>
<dbReference type="Pfam" id="PF00571">
    <property type="entry name" value="CBS"/>
    <property type="match status" value="2"/>
</dbReference>
<gene>
    <name evidence="10" type="ORF">EUBDOL_00879</name>
</gene>
<dbReference type="GO" id="GO:0046872">
    <property type="term" value="F:metal ion binding"/>
    <property type="evidence" value="ECO:0007669"/>
    <property type="project" value="UniProtKB-KW"/>
</dbReference>
<comment type="cofactor">
    <cofactor evidence="1">
        <name>Mn(2+)</name>
        <dbReference type="ChEBI" id="CHEBI:29035"/>
    </cofactor>
</comment>
<dbReference type="PANTHER" id="PTHR12112">
    <property type="entry name" value="BNIP - RELATED"/>
    <property type="match status" value="1"/>
</dbReference>
<keyword evidence="5" id="KW-0464">Manganese</keyword>
<dbReference type="InterPro" id="IPR010766">
    <property type="entry name" value="DRTGG"/>
</dbReference>
<comment type="caution">
    <text evidence="10">The sequence shown here is derived from an EMBL/GenBank/DDBJ whole genome shotgun (WGS) entry which is preliminary data.</text>
</comment>
<dbReference type="Pfam" id="PF01368">
    <property type="entry name" value="DHH"/>
    <property type="match status" value="1"/>
</dbReference>
<dbReference type="SMART" id="SM01131">
    <property type="entry name" value="DHHA2"/>
    <property type="match status" value="1"/>
</dbReference>